<evidence type="ECO:0000313" key="6">
    <source>
        <dbReference type="EMBL" id="GGI15723.1"/>
    </source>
</evidence>
<dbReference type="SUPFAM" id="SSF51261">
    <property type="entry name" value="Duplicated hybrid motif"/>
    <property type="match status" value="1"/>
</dbReference>
<organism evidence="6 7">
    <name type="scientific">Gottfriedia solisilvae</name>
    <dbReference type="NCBI Taxonomy" id="1516104"/>
    <lineage>
        <taxon>Bacteria</taxon>
        <taxon>Bacillati</taxon>
        <taxon>Bacillota</taxon>
        <taxon>Bacilli</taxon>
        <taxon>Bacillales</taxon>
        <taxon>Bacillaceae</taxon>
        <taxon>Gottfriedia</taxon>
    </lineage>
</organism>
<evidence type="ECO:0000259" key="5">
    <source>
        <dbReference type="Pfam" id="PF24568"/>
    </source>
</evidence>
<dbReference type="InterPro" id="IPR057309">
    <property type="entry name" value="PcsB_CC"/>
</dbReference>
<dbReference type="Pfam" id="PF24568">
    <property type="entry name" value="CC_PcsB"/>
    <property type="match status" value="1"/>
</dbReference>
<proteinExistence type="predicted"/>
<dbReference type="RefSeq" id="WP_235821418.1">
    <property type="nucleotide sequence ID" value="NZ_BMHB01000001.1"/>
</dbReference>
<evidence type="ECO:0000256" key="2">
    <source>
        <dbReference type="SAM" id="Coils"/>
    </source>
</evidence>
<feature type="domain" description="M23ase beta-sheet core" evidence="4">
    <location>
        <begin position="281"/>
        <end position="378"/>
    </location>
</feature>
<accession>A0A8J3AT74</accession>
<dbReference type="CDD" id="cd12797">
    <property type="entry name" value="M23_peptidase"/>
    <property type="match status" value="1"/>
</dbReference>
<dbReference type="PANTHER" id="PTHR21666">
    <property type="entry name" value="PEPTIDASE-RELATED"/>
    <property type="match status" value="1"/>
</dbReference>
<evidence type="ECO:0000313" key="7">
    <source>
        <dbReference type="Proteomes" id="UP000626244"/>
    </source>
</evidence>
<sequence length="390" mass="44002">MKRIVNNFALVAIASSLSFALLPNGAFASSNKSTEINRIQDKRIKVQEQTQKVKNEIEQLRNKQEVLVNSLDSINTSIEHAKEVMREKEIELVKGKKEIAIMQDEIMNLQNRLDQRQVIIDDRLRTLQKSGGNKKYLDILFGASNIGELFQGINTIAKFMDSDQHILVDQQNDLKKVEQKEKDLYISQTKLENDKEMLQNLNRTLMNQEIQMKAILEKLKSEIHEKEHDVLSLEEQEELLAEQEKAIKSASKNSHSSGEFMRPADGYVSSGFGYRSFDNEEHSGVDIVKKGNVPIVSVADGVVIRAYKSSSYGNVVFITHNIDGKVFTSVYAHMSSFKVSSGQSISKGQAIGTMGNTGKSFGQHLHFELHEGQWNQAKSNAVDPAKYIHF</sequence>
<dbReference type="Gene3D" id="2.70.70.10">
    <property type="entry name" value="Glucose Permease (Domain IIA)"/>
    <property type="match status" value="1"/>
</dbReference>
<evidence type="ECO:0000259" key="4">
    <source>
        <dbReference type="Pfam" id="PF01551"/>
    </source>
</evidence>
<dbReference type="Pfam" id="PF01551">
    <property type="entry name" value="Peptidase_M23"/>
    <property type="match status" value="1"/>
</dbReference>
<dbReference type="GO" id="GO:0004222">
    <property type="term" value="F:metalloendopeptidase activity"/>
    <property type="evidence" value="ECO:0007669"/>
    <property type="project" value="TreeGrafter"/>
</dbReference>
<dbReference type="PANTHER" id="PTHR21666:SF270">
    <property type="entry name" value="MUREIN HYDROLASE ACTIVATOR ENVC"/>
    <property type="match status" value="1"/>
</dbReference>
<gene>
    <name evidence="6" type="ORF">GCM10007380_29450</name>
</gene>
<dbReference type="InterPro" id="IPR050570">
    <property type="entry name" value="Cell_wall_metabolism_enzyme"/>
</dbReference>
<protein>
    <submittedName>
        <fullName evidence="6">Peptidase M24</fullName>
    </submittedName>
</protein>
<reference evidence="7" key="1">
    <citation type="journal article" date="2019" name="Int. J. Syst. Evol. Microbiol.">
        <title>The Global Catalogue of Microorganisms (GCM) 10K type strain sequencing project: providing services to taxonomists for standard genome sequencing and annotation.</title>
        <authorList>
            <consortium name="The Broad Institute Genomics Platform"/>
            <consortium name="The Broad Institute Genome Sequencing Center for Infectious Disease"/>
            <person name="Wu L."/>
            <person name="Ma J."/>
        </authorList>
    </citation>
    <scope>NUCLEOTIDE SEQUENCE [LARGE SCALE GENOMIC DNA]</scope>
    <source>
        <strain evidence="7">CGMCC 1.14993</strain>
    </source>
</reference>
<dbReference type="AlphaFoldDB" id="A0A8J3AT74"/>
<name>A0A8J3AT74_9BACI</name>
<keyword evidence="1 3" id="KW-0732">Signal</keyword>
<feature type="coiled-coil region" evidence="2">
    <location>
        <begin position="188"/>
        <end position="253"/>
    </location>
</feature>
<feature type="coiled-coil region" evidence="2">
    <location>
        <begin position="36"/>
        <end position="112"/>
    </location>
</feature>
<keyword evidence="2" id="KW-0175">Coiled coil</keyword>
<feature type="signal peptide" evidence="3">
    <location>
        <begin position="1"/>
        <end position="28"/>
    </location>
</feature>
<dbReference type="EMBL" id="BMHB01000001">
    <property type="protein sequence ID" value="GGI15723.1"/>
    <property type="molecule type" value="Genomic_DNA"/>
</dbReference>
<comment type="caution">
    <text evidence="6">The sequence shown here is derived from an EMBL/GenBank/DDBJ whole genome shotgun (WGS) entry which is preliminary data.</text>
</comment>
<dbReference type="Gene3D" id="6.10.250.3150">
    <property type="match status" value="1"/>
</dbReference>
<dbReference type="InterPro" id="IPR016047">
    <property type="entry name" value="M23ase_b-sheet_dom"/>
</dbReference>
<dbReference type="InterPro" id="IPR011055">
    <property type="entry name" value="Dup_hybrid_motif"/>
</dbReference>
<dbReference type="Proteomes" id="UP000626244">
    <property type="component" value="Unassembled WGS sequence"/>
</dbReference>
<feature type="chain" id="PRO_5035310168" evidence="3">
    <location>
        <begin position="29"/>
        <end position="390"/>
    </location>
</feature>
<evidence type="ECO:0000256" key="1">
    <source>
        <dbReference type="ARBA" id="ARBA00022729"/>
    </source>
</evidence>
<keyword evidence="7" id="KW-1185">Reference proteome</keyword>
<evidence type="ECO:0000256" key="3">
    <source>
        <dbReference type="SAM" id="SignalP"/>
    </source>
</evidence>
<feature type="domain" description="Peptidoglycan hydrolase PcsB coiled-coil" evidence="5">
    <location>
        <begin position="106"/>
        <end position="180"/>
    </location>
</feature>